<protein>
    <submittedName>
        <fullName evidence="2">ABCF1</fullName>
    </submittedName>
</protein>
<dbReference type="Proteomes" id="UP000683360">
    <property type="component" value="Unassembled WGS sequence"/>
</dbReference>
<keyword evidence="1" id="KW-0677">Repeat</keyword>
<dbReference type="PANTHER" id="PTHR19211">
    <property type="entry name" value="ATP-BINDING TRANSPORT PROTEIN-RELATED"/>
    <property type="match status" value="1"/>
</dbReference>
<keyword evidence="3" id="KW-1185">Reference proteome</keyword>
<proteinExistence type="predicted"/>
<gene>
    <name evidence="2" type="ORF">MEDL_60472</name>
</gene>
<organism evidence="2 3">
    <name type="scientific">Mytilus edulis</name>
    <name type="common">Blue mussel</name>
    <dbReference type="NCBI Taxonomy" id="6550"/>
    <lineage>
        <taxon>Eukaryota</taxon>
        <taxon>Metazoa</taxon>
        <taxon>Spiralia</taxon>
        <taxon>Lophotrochozoa</taxon>
        <taxon>Mollusca</taxon>
        <taxon>Bivalvia</taxon>
        <taxon>Autobranchia</taxon>
        <taxon>Pteriomorphia</taxon>
        <taxon>Mytilida</taxon>
        <taxon>Mytiloidea</taxon>
        <taxon>Mytilidae</taxon>
        <taxon>Mytilinae</taxon>
        <taxon>Mytilus</taxon>
    </lineage>
</organism>
<reference evidence="2" key="1">
    <citation type="submission" date="2021-03" db="EMBL/GenBank/DDBJ databases">
        <authorList>
            <person name="Bekaert M."/>
        </authorList>
    </citation>
    <scope>NUCLEOTIDE SEQUENCE</scope>
</reference>
<name>A0A8S3UXH4_MYTED</name>
<evidence type="ECO:0000256" key="1">
    <source>
        <dbReference type="ARBA" id="ARBA00022737"/>
    </source>
</evidence>
<comment type="caution">
    <text evidence="2">The sequence shown here is derived from an EMBL/GenBank/DDBJ whole genome shotgun (WGS) entry which is preliminary data.</text>
</comment>
<evidence type="ECO:0000313" key="3">
    <source>
        <dbReference type="Proteomes" id="UP000683360"/>
    </source>
</evidence>
<dbReference type="PANTHER" id="PTHR19211:SF14">
    <property type="entry name" value="ATP-BINDING CASSETTE SUB-FAMILY F MEMBER 1"/>
    <property type="match status" value="1"/>
</dbReference>
<dbReference type="EMBL" id="CAJPWZ010002949">
    <property type="protein sequence ID" value="CAG2248649.1"/>
    <property type="molecule type" value="Genomic_DNA"/>
</dbReference>
<accession>A0A8S3UXH4</accession>
<dbReference type="OrthoDB" id="2110130at2759"/>
<evidence type="ECO:0000313" key="2">
    <source>
        <dbReference type="EMBL" id="CAG2248649.1"/>
    </source>
</evidence>
<sequence>MGKDLFVNANLFITAETIWFSRPNGHGKDNSSETHGKQSSNYLILICCTVNKVNIDLLYCEQEVQADDTKAITAVLNADKKRTALLEELKTVTAEAERNTKVVDRLQEVHDELRAIGADAAEPKARRILAGLGFTIPMMERPTKKFVRWMENESLIG</sequence>
<dbReference type="AlphaFoldDB" id="A0A8S3UXH4"/>
<dbReference type="GO" id="GO:0005524">
    <property type="term" value="F:ATP binding"/>
    <property type="evidence" value="ECO:0007669"/>
    <property type="project" value="TreeGrafter"/>
</dbReference>
<dbReference type="InterPro" id="IPR050611">
    <property type="entry name" value="ABCF"/>
</dbReference>